<evidence type="ECO:0000313" key="1">
    <source>
        <dbReference type="Proteomes" id="UP000504631"/>
    </source>
</evidence>
<name>A0A6J3LQB9_9HYME</name>
<reference evidence="2" key="1">
    <citation type="submission" date="2025-08" db="UniProtKB">
        <authorList>
            <consortium name="RefSeq"/>
        </authorList>
    </citation>
    <scope>IDENTIFICATION</scope>
    <source>
        <tissue evidence="2">Muscle</tissue>
    </source>
</reference>
<keyword evidence="1" id="KW-1185">Reference proteome</keyword>
<dbReference type="KEGG" id="bvk:117243102"/>
<dbReference type="GeneID" id="117243102"/>
<sequence length="283" mass="32923">MSVFYQCIICQHPNATVIDLHNHHIQHHNPIELSQTIINLQGFKVLNDMKCKKKKYLRPINLGDNNNNENIYNHVFIKPEPKYKYKNEAINSPKKFTHDNCSINCSQFIAWERELYQRKEITDEEFFNITESLCTDLNKKKRRGRKKKNKTGVEETNIRNMLQQINTIIGIENTTVKQVKTEPCETATTSFWNNIDSSVNTTINEEFLVPKITNPIENTEKKQFTALEVVSTNTDTDVLTYHSSCNNFPWNSIITVSDDEQEMSVDGKNLYSQPEQIDIANFL</sequence>
<dbReference type="RefSeq" id="XP_033366194.1">
    <property type="nucleotide sequence ID" value="XM_033510303.1"/>
</dbReference>
<gene>
    <name evidence="2" type="primary">LOC117243102</name>
</gene>
<evidence type="ECO:0000313" key="2">
    <source>
        <dbReference type="RefSeq" id="XP_033366194.1"/>
    </source>
</evidence>
<dbReference type="Proteomes" id="UP000504631">
    <property type="component" value="Unplaced"/>
</dbReference>
<dbReference type="AlphaFoldDB" id="A0A6J3LQB9"/>
<protein>
    <submittedName>
        <fullName evidence="2">Uncharacterized protein LOC117243102</fullName>
    </submittedName>
</protein>
<proteinExistence type="predicted"/>
<accession>A0A6J3LQB9</accession>
<organism evidence="1 2">
    <name type="scientific">Bombus vosnesenskii</name>
    <dbReference type="NCBI Taxonomy" id="207650"/>
    <lineage>
        <taxon>Eukaryota</taxon>
        <taxon>Metazoa</taxon>
        <taxon>Ecdysozoa</taxon>
        <taxon>Arthropoda</taxon>
        <taxon>Hexapoda</taxon>
        <taxon>Insecta</taxon>
        <taxon>Pterygota</taxon>
        <taxon>Neoptera</taxon>
        <taxon>Endopterygota</taxon>
        <taxon>Hymenoptera</taxon>
        <taxon>Apocrita</taxon>
        <taxon>Aculeata</taxon>
        <taxon>Apoidea</taxon>
        <taxon>Anthophila</taxon>
        <taxon>Apidae</taxon>
        <taxon>Bombus</taxon>
        <taxon>Pyrobombus</taxon>
    </lineage>
</organism>